<dbReference type="AlphaFoldDB" id="A0A2M4B507"/>
<keyword evidence="1" id="KW-0732">Signal</keyword>
<organism evidence="2">
    <name type="scientific">Anopheles triannulatus</name>
    <dbReference type="NCBI Taxonomy" id="58253"/>
    <lineage>
        <taxon>Eukaryota</taxon>
        <taxon>Metazoa</taxon>
        <taxon>Ecdysozoa</taxon>
        <taxon>Arthropoda</taxon>
        <taxon>Hexapoda</taxon>
        <taxon>Insecta</taxon>
        <taxon>Pterygota</taxon>
        <taxon>Neoptera</taxon>
        <taxon>Endopterygota</taxon>
        <taxon>Diptera</taxon>
        <taxon>Nematocera</taxon>
        <taxon>Culicoidea</taxon>
        <taxon>Culicidae</taxon>
        <taxon>Anophelinae</taxon>
        <taxon>Anopheles</taxon>
    </lineage>
</organism>
<accession>A0A2M4B507</accession>
<evidence type="ECO:0000256" key="1">
    <source>
        <dbReference type="SAM" id="SignalP"/>
    </source>
</evidence>
<evidence type="ECO:0000313" key="2">
    <source>
        <dbReference type="EMBL" id="MBW48125.1"/>
    </source>
</evidence>
<protein>
    <submittedName>
        <fullName evidence="2">Putative secreted protein</fullName>
    </submittedName>
</protein>
<sequence length="78" mass="8723">MGQYGHFNLKVLFIIGPLLSLLRASRDMTCPQSSFMGGLSSELCCRRMGQANMEWKRFSGSRSISMGNSSRPFQMPVT</sequence>
<feature type="signal peptide" evidence="1">
    <location>
        <begin position="1"/>
        <end position="24"/>
    </location>
</feature>
<dbReference type="EMBL" id="GGFK01014804">
    <property type="protein sequence ID" value="MBW48125.1"/>
    <property type="molecule type" value="Transcribed_RNA"/>
</dbReference>
<reference evidence="2" key="1">
    <citation type="submission" date="2018-01" db="EMBL/GenBank/DDBJ databases">
        <title>An insight into the sialome of Amazonian anophelines.</title>
        <authorList>
            <person name="Ribeiro J.M."/>
            <person name="Scarpassa V."/>
            <person name="Calvo E."/>
        </authorList>
    </citation>
    <scope>NUCLEOTIDE SEQUENCE</scope>
    <source>
        <tissue evidence="2">Salivary glands</tissue>
    </source>
</reference>
<name>A0A2M4B507_9DIPT</name>
<feature type="chain" id="PRO_5014772814" evidence="1">
    <location>
        <begin position="25"/>
        <end position="78"/>
    </location>
</feature>
<proteinExistence type="predicted"/>